<dbReference type="Proteomes" id="UP000286921">
    <property type="component" value="Unassembled WGS sequence"/>
</dbReference>
<name>A0A401KYI4_ASPAW</name>
<gene>
    <name evidence="1" type="ORF">AAWM_07334</name>
</gene>
<keyword evidence="2" id="KW-1185">Reference proteome</keyword>
<evidence type="ECO:0000313" key="2">
    <source>
        <dbReference type="Proteomes" id="UP000286921"/>
    </source>
</evidence>
<proteinExistence type="predicted"/>
<protein>
    <submittedName>
        <fullName evidence="1">Uncharacterized protein</fullName>
    </submittedName>
</protein>
<organism evidence="1 2">
    <name type="scientific">Aspergillus awamori</name>
    <name type="common">Black koji mold</name>
    <dbReference type="NCBI Taxonomy" id="105351"/>
    <lineage>
        <taxon>Eukaryota</taxon>
        <taxon>Fungi</taxon>
        <taxon>Dikarya</taxon>
        <taxon>Ascomycota</taxon>
        <taxon>Pezizomycotina</taxon>
        <taxon>Eurotiomycetes</taxon>
        <taxon>Eurotiomycetidae</taxon>
        <taxon>Eurotiales</taxon>
        <taxon>Aspergillaceae</taxon>
        <taxon>Aspergillus</taxon>
    </lineage>
</organism>
<comment type="caution">
    <text evidence="1">The sequence shown here is derived from an EMBL/GenBank/DDBJ whole genome shotgun (WGS) entry which is preliminary data.</text>
</comment>
<dbReference type="AlphaFoldDB" id="A0A401KYI4"/>
<accession>A0A401KYI4</accession>
<dbReference type="EMBL" id="BDHI01000018">
    <property type="protein sequence ID" value="GCB24449.1"/>
    <property type="molecule type" value="Genomic_DNA"/>
</dbReference>
<sequence length="127" mass="13695">MQRTVRLGQFSGGFSRDHPRSAGRMANQFAVRVVVIACTTQHTGRIGFFLLADHDPGPGCMPDEVGFRAMERVTFDCDHSQLGLEVGSAGVLAPASAALSYVDHFRSRRRVVAVPGIVSDRSSCDTS</sequence>
<reference evidence="1 2" key="1">
    <citation type="submission" date="2016-09" db="EMBL/GenBank/DDBJ databases">
        <title>Aspergillus awamori IFM 58123T.</title>
        <authorList>
            <person name="Kusuya Y."/>
            <person name="Shimizu M."/>
            <person name="Takahashi H."/>
            <person name="Yaguchi T."/>
        </authorList>
    </citation>
    <scope>NUCLEOTIDE SEQUENCE [LARGE SCALE GENOMIC DNA]</scope>
    <source>
        <strain evidence="1 2">IFM 58123</strain>
    </source>
</reference>
<evidence type="ECO:0000313" key="1">
    <source>
        <dbReference type="EMBL" id="GCB24449.1"/>
    </source>
</evidence>